<keyword evidence="16" id="KW-1185">Reference proteome</keyword>
<dbReference type="InterPro" id="IPR036236">
    <property type="entry name" value="Znf_C2H2_sf"/>
</dbReference>
<dbReference type="PROSITE" id="PS50157">
    <property type="entry name" value="ZINC_FINGER_C2H2_2"/>
    <property type="match status" value="2"/>
</dbReference>
<evidence type="ECO:0000256" key="13">
    <source>
        <dbReference type="SAM" id="MobiDB-lite"/>
    </source>
</evidence>
<dbReference type="SUPFAM" id="SSF57667">
    <property type="entry name" value="beta-beta-alpha zinc fingers"/>
    <property type="match status" value="1"/>
</dbReference>
<keyword evidence="4" id="KW-0677">Repeat</keyword>
<feature type="compositionally biased region" description="Acidic residues" evidence="13">
    <location>
        <begin position="175"/>
        <end position="184"/>
    </location>
</feature>
<feature type="domain" description="C2H2-type" evidence="14">
    <location>
        <begin position="225"/>
        <end position="252"/>
    </location>
</feature>
<name>A0ABQ8L723_LABRO</name>
<dbReference type="PANTHER" id="PTHR24399">
    <property type="entry name" value="ZINC FINGER AND BTB DOMAIN-CONTAINING"/>
    <property type="match status" value="1"/>
</dbReference>
<dbReference type="EMBL" id="JACTAM010002222">
    <property type="protein sequence ID" value="KAI2645491.1"/>
    <property type="molecule type" value="Genomic_DNA"/>
</dbReference>
<comment type="similarity">
    <text evidence="2">Belongs to the krueppel C2H2-type zinc-finger protein family.</text>
</comment>
<evidence type="ECO:0000256" key="4">
    <source>
        <dbReference type="ARBA" id="ARBA00022737"/>
    </source>
</evidence>
<comment type="caution">
    <text evidence="15">The sequence shown here is derived from an EMBL/GenBank/DDBJ whole genome shotgun (WGS) entry which is preliminary data.</text>
</comment>
<evidence type="ECO:0000259" key="14">
    <source>
        <dbReference type="PROSITE" id="PS50157"/>
    </source>
</evidence>
<keyword evidence="7" id="KW-0805">Transcription regulation</keyword>
<gene>
    <name evidence="15" type="ORF">H4Q32_026331</name>
</gene>
<dbReference type="PANTHER" id="PTHR24399:SF54">
    <property type="entry name" value="GASTRULA ZINC FINGER PROTEIN XLCGF26.1-LIKE-RELATED"/>
    <property type="match status" value="1"/>
</dbReference>
<evidence type="ECO:0000313" key="15">
    <source>
        <dbReference type="EMBL" id="KAI2645491.1"/>
    </source>
</evidence>
<keyword evidence="6" id="KW-0862">Zinc</keyword>
<feature type="region of interest" description="Disordered" evidence="13">
    <location>
        <begin position="122"/>
        <end position="141"/>
    </location>
</feature>
<keyword evidence="5 11" id="KW-0863">Zinc-finger</keyword>
<proteinExistence type="inferred from homology"/>
<keyword evidence="3" id="KW-0479">Metal-binding</keyword>
<comment type="subcellular location">
    <subcellularLocation>
        <location evidence="1">Nucleus</location>
    </subcellularLocation>
</comment>
<evidence type="ECO:0000256" key="5">
    <source>
        <dbReference type="ARBA" id="ARBA00022771"/>
    </source>
</evidence>
<evidence type="ECO:0000256" key="10">
    <source>
        <dbReference type="ARBA" id="ARBA00023242"/>
    </source>
</evidence>
<keyword evidence="10" id="KW-0539">Nucleus</keyword>
<dbReference type="Gene3D" id="3.30.160.60">
    <property type="entry name" value="Classic Zinc Finger"/>
    <property type="match status" value="2"/>
</dbReference>
<feature type="coiled-coil region" evidence="12">
    <location>
        <begin position="41"/>
        <end position="68"/>
    </location>
</feature>
<keyword evidence="9" id="KW-0804">Transcription</keyword>
<evidence type="ECO:0000313" key="16">
    <source>
        <dbReference type="Proteomes" id="UP000830375"/>
    </source>
</evidence>
<evidence type="ECO:0000256" key="8">
    <source>
        <dbReference type="ARBA" id="ARBA00023125"/>
    </source>
</evidence>
<protein>
    <submittedName>
        <fullName evidence="15">Zinc finger protein 660</fullName>
    </submittedName>
</protein>
<evidence type="ECO:0000256" key="9">
    <source>
        <dbReference type="ARBA" id="ARBA00023163"/>
    </source>
</evidence>
<dbReference type="InterPro" id="IPR013087">
    <property type="entry name" value="Znf_C2H2_type"/>
</dbReference>
<evidence type="ECO:0000256" key="3">
    <source>
        <dbReference type="ARBA" id="ARBA00022723"/>
    </source>
</evidence>
<keyword evidence="12" id="KW-0175">Coiled coil</keyword>
<organism evidence="15 16">
    <name type="scientific">Labeo rohita</name>
    <name type="common">Indian major carp</name>
    <name type="synonym">Cyprinus rohita</name>
    <dbReference type="NCBI Taxonomy" id="84645"/>
    <lineage>
        <taxon>Eukaryota</taxon>
        <taxon>Metazoa</taxon>
        <taxon>Chordata</taxon>
        <taxon>Craniata</taxon>
        <taxon>Vertebrata</taxon>
        <taxon>Euteleostomi</taxon>
        <taxon>Actinopterygii</taxon>
        <taxon>Neopterygii</taxon>
        <taxon>Teleostei</taxon>
        <taxon>Ostariophysi</taxon>
        <taxon>Cypriniformes</taxon>
        <taxon>Cyprinidae</taxon>
        <taxon>Labeoninae</taxon>
        <taxon>Labeonini</taxon>
        <taxon>Labeo</taxon>
    </lineage>
</organism>
<evidence type="ECO:0000256" key="1">
    <source>
        <dbReference type="ARBA" id="ARBA00004123"/>
    </source>
</evidence>
<dbReference type="Pfam" id="PF00096">
    <property type="entry name" value="zf-C2H2"/>
    <property type="match status" value="2"/>
</dbReference>
<dbReference type="SMART" id="SM00355">
    <property type="entry name" value="ZnF_C2H2"/>
    <property type="match status" value="2"/>
</dbReference>
<keyword evidence="8" id="KW-0238">DNA-binding</keyword>
<accession>A0ABQ8L723</accession>
<evidence type="ECO:0000256" key="2">
    <source>
        <dbReference type="ARBA" id="ARBA00006991"/>
    </source>
</evidence>
<feature type="region of interest" description="Disordered" evidence="13">
    <location>
        <begin position="168"/>
        <end position="194"/>
    </location>
</feature>
<reference evidence="15 16" key="1">
    <citation type="submission" date="2022-01" db="EMBL/GenBank/DDBJ databases">
        <title>A high-quality chromosome-level genome assembly of rohu carp, Labeo rohita.</title>
        <authorList>
            <person name="Arick M.A. II"/>
            <person name="Hsu C.-Y."/>
            <person name="Magbanua Z."/>
            <person name="Pechanova O."/>
            <person name="Grover C."/>
            <person name="Miller E."/>
            <person name="Thrash A."/>
            <person name="Ezzel L."/>
            <person name="Alam S."/>
            <person name="Benzie J."/>
            <person name="Hamilton M."/>
            <person name="Karsi A."/>
            <person name="Lawrence M.L."/>
            <person name="Peterson D.G."/>
        </authorList>
    </citation>
    <scope>NUCLEOTIDE SEQUENCE [LARGE SCALE GENOMIC DNA]</scope>
    <source>
        <strain evidence="16">BAU-BD-2019</strain>
        <tissue evidence="15">Blood</tissue>
    </source>
</reference>
<evidence type="ECO:0000256" key="6">
    <source>
        <dbReference type="ARBA" id="ARBA00022833"/>
    </source>
</evidence>
<evidence type="ECO:0000256" key="12">
    <source>
        <dbReference type="SAM" id="Coils"/>
    </source>
</evidence>
<sequence>MSSSFSGPLVNDITKKMLIMRAQVDVMCSKSVGTDLSMMDIDGFITEISLLKKELRTLKERNHKLNGESDAFIMERHKEPKEPKFTDKPRNIAFIIAGDNERDIARLVSEFRLFVESVCDSHGSSDQTSTESPQGSDCNAGEQQMLQTPLKMCSVKLLDCRKMMKMKRETTSEEQQSDDDDDCNPSDSPRRATRKSYTCGQCGKIFNHKGHFNVHMRVHTGEKPFTCHQCGKSFKCADALKVHLHIHSGLRPFNCVQLQQDLHYSQPPESTPKNSYQRETLQVLTLRKEFSYVSTPEST</sequence>
<evidence type="ECO:0000256" key="7">
    <source>
        <dbReference type="ARBA" id="ARBA00023015"/>
    </source>
</evidence>
<feature type="domain" description="C2H2-type" evidence="14">
    <location>
        <begin position="197"/>
        <end position="224"/>
    </location>
</feature>
<dbReference type="Proteomes" id="UP000830375">
    <property type="component" value="Unassembled WGS sequence"/>
</dbReference>
<evidence type="ECO:0000256" key="11">
    <source>
        <dbReference type="PROSITE-ProRule" id="PRU00042"/>
    </source>
</evidence>
<dbReference type="PROSITE" id="PS00028">
    <property type="entry name" value="ZINC_FINGER_C2H2_1"/>
    <property type="match status" value="2"/>
</dbReference>